<accession>A0A1I7YTZ7</accession>
<reference evidence="3" key="1">
    <citation type="submission" date="2016-11" db="UniProtKB">
        <authorList>
            <consortium name="WormBaseParasite"/>
        </authorList>
    </citation>
    <scope>IDENTIFICATION</scope>
</reference>
<sequence>MCGAKSAPITAMSRRPNGGTLSVNPFSVREYWNIDRERAASDRLGPPVFWTGRIERSRRLSSPRHLSGDAYLGG</sequence>
<dbReference type="WBParaSite" id="L893_g19489.t1">
    <property type="protein sequence ID" value="L893_g19489.t1"/>
    <property type="gene ID" value="L893_g19489"/>
</dbReference>
<dbReference type="AlphaFoldDB" id="A0A1I7YTZ7"/>
<feature type="region of interest" description="Disordered" evidence="1">
    <location>
        <begin position="1"/>
        <end position="20"/>
    </location>
</feature>
<keyword evidence="2" id="KW-1185">Reference proteome</keyword>
<evidence type="ECO:0000313" key="2">
    <source>
        <dbReference type="Proteomes" id="UP000095287"/>
    </source>
</evidence>
<dbReference type="Proteomes" id="UP000095287">
    <property type="component" value="Unplaced"/>
</dbReference>
<evidence type="ECO:0000256" key="1">
    <source>
        <dbReference type="SAM" id="MobiDB-lite"/>
    </source>
</evidence>
<organism evidence="2 3">
    <name type="scientific">Steinernema glaseri</name>
    <dbReference type="NCBI Taxonomy" id="37863"/>
    <lineage>
        <taxon>Eukaryota</taxon>
        <taxon>Metazoa</taxon>
        <taxon>Ecdysozoa</taxon>
        <taxon>Nematoda</taxon>
        <taxon>Chromadorea</taxon>
        <taxon>Rhabditida</taxon>
        <taxon>Tylenchina</taxon>
        <taxon>Panagrolaimomorpha</taxon>
        <taxon>Strongyloidoidea</taxon>
        <taxon>Steinernematidae</taxon>
        <taxon>Steinernema</taxon>
    </lineage>
</organism>
<protein>
    <submittedName>
        <fullName evidence="3">Protein of unassigned function</fullName>
    </submittedName>
</protein>
<name>A0A1I7YTZ7_9BILA</name>
<proteinExistence type="predicted"/>
<evidence type="ECO:0000313" key="3">
    <source>
        <dbReference type="WBParaSite" id="L893_g19489.t1"/>
    </source>
</evidence>